<gene>
    <name evidence="1" type="ORF">SMD44_07232</name>
</gene>
<dbReference type="Proteomes" id="UP000195880">
    <property type="component" value="Chromosome"/>
</dbReference>
<dbReference type="AlphaFoldDB" id="A0A1Z1WN10"/>
<dbReference type="STRING" id="67267.GCA_000716675_02287"/>
<evidence type="ECO:0000313" key="1">
    <source>
        <dbReference type="EMBL" id="ARX87750.1"/>
    </source>
</evidence>
<evidence type="ECO:0000313" key="2">
    <source>
        <dbReference type="Proteomes" id="UP000195880"/>
    </source>
</evidence>
<sequence>MPRLGGRPWVFTALAAVLFVVLQCFGPGSGGGAVAGLAVEARESVVSSACEGPAGAGAASEHMRVRARPHACPVTDGHVAVAVTVTSDAPATRPSLPRLVAYDESRPAGRELPSLLQVFRC</sequence>
<reference evidence="1 2" key="1">
    <citation type="submission" date="2017-05" db="EMBL/GenBank/DDBJ databases">
        <title>Streptomyces alboflavus Genome sequencing and assembly.</title>
        <authorList>
            <person name="Wang Y."/>
            <person name="Du B."/>
            <person name="Ding Y."/>
            <person name="Liu H."/>
            <person name="Hou Q."/>
            <person name="Liu K."/>
            <person name="Wang C."/>
            <person name="Yao L."/>
        </authorList>
    </citation>
    <scope>NUCLEOTIDE SEQUENCE [LARGE SCALE GENOMIC DNA]</scope>
    <source>
        <strain evidence="1 2">MDJK44</strain>
    </source>
</reference>
<name>A0A1Z1WN10_9ACTN</name>
<proteinExistence type="predicted"/>
<accession>A0A1Z1WN10</accession>
<keyword evidence="2" id="KW-1185">Reference proteome</keyword>
<dbReference type="KEGG" id="salf:SMD44_07232"/>
<organism evidence="1 2">
    <name type="scientific">Streptomyces alboflavus</name>
    <dbReference type="NCBI Taxonomy" id="67267"/>
    <lineage>
        <taxon>Bacteria</taxon>
        <taxon>Bacillati</taxon>
        <taxon>Actinomycetota</taxon>
        <taxon>Actinomycetes</taxon>
        <taxon>Kitasatosporales</taxon>
        <taxon>Streptomycetaceae</taxon>
        <taxon>Streptomyces</taxon>
    </lineage>
</organism>
<dbReference type="RefSeq" id="WP_087886546.1">
    <property type="nucleotide sequence ID" value="NZ_CP021748.1"/>
</dbReference>
<dbReference type="OrthoDB" id="4337199at2"/>
<dbReference type="EMBL" id="CP021748">
    <property type="protein sequence ID" value="ARX87750.1"/>
    <property type="molecule type" value="Genomic_DNA"/>
</dbReference>
<protein>
    <submittedName>
        <fullName evidence="1">Uncharacterized protein</fullName>
    </submittedName>
</protein>